<dbReference type="NCBIfam" id="NF002346">
    <property type="entry name" value="PRK01305.2-3"/>
    <property type="match status" value="1"/>
</dbReference>
<dbReference type="PANTHER" id="PTHR21367">
    <property type="entry name" value="ARGININE-TRNA-PROTEIN TRANSFERASE 1"/>
    <property type="match status" value="1"/>
</dbReference>
<dbReference type="SUPFAM" id="SSF55729">
    <property type="entry name" value="Acyl-CoA N-acyltransferases (Nat)"/>
    <property type="match status" value="1"/>
</dbReference>
<evidence type="ECO:0000313" key="6">
    <source>
        <dbReference type="EMBL" id="PJZ25126.1"/>
    </source>
</evidence>
<dbReference type="GO" id="GO:0004057">
    <property type="term" value="F:arginyl-tRNA--protein transferase activity"/>
    <property type="evidence" value="ECO:0007669"/>
    <property type="project" value="InterPro"/>
</dbReference>
<keyword evidence="7" id="KW-1185">Reference proteome</keyword>
<evidence type="ECO:0000313" key="7">
    <source>
        <dbReference type="Proteomes" id="UP000232196"/>
    </source>
</evidence>
<dbReference type="PANTHER" id="PTHR21367:SF1">
    <property type="entry name" value="ARGINYL-TRNA--PROTEIN TRANSFERASE 1"/>
    <property type="match status" value="1"/>
</dbReference>
<dbReference type="EMBL" id="NPDN01000006">
    <property type="protein sequence ID" value="PJZ25126.1"/>
    <property type="molecule type" value="Genomic_DNA"/>
</dbReference>
<dbReference type="InterPro" id="IPR007471">
    <property type="entry name" value="N-end_Aminoacyl_Trfase_N"/>
</dbReference>
<protein>
    <submittedName>
        <fullName evidence="6">Arginyltransferase</fullName>
    </submittedName>
</protein>
<dbReference type="GO" id="GO:0008914">
    <property type="term" value="F:leucyl-tRNA--protein transferase activity"/>
    <property type="evidence" value="ECO:0007669"/>
    <property type="project" value="InterPro"/>
</dbReference>
<evidence type="ECO:0000256" key="1">
    <source>
        <dbReference type="ARBA" id="ARBA00022490"/>
    </source>
</evidence>
<organism evidence="6 7">
    <name type="scientific">Leptospira hartskeerlii</name>
    <dbReference type="NCBI Taxonomy" id="2023177"/>
    <lineage>
        <taxon>Bacteria</taxon>
        <taxon>Pseudomonadati</taxon>
        <taxon>Spirochaetota</taxon>
        <taxon>Spirochaetia</taxon>
        <taxon>Leptospirales</taxon>
        <taxon>Leptospiraceae</taxon>
        <taxon>Leptospira</taxon>
    </lineage>
</organism>
<feature type="domain" description="N-end rule aminoacyl transferase C-terminal" evidence="5">
    <location>
        <begin position="112"/>
        <end position="235"/>
    </location>
</feature>
<gene>
    <name evidence="6" type="ORF">CH357_13030</name>
</gene>
<evidence type="ECO:0000256" key="2">
    <source>
        <dbReference type="ARBA" id="ARBA00022679"/>
    </source>
</evidence>
<dbReference type="Proteomes" id="UP000232196">
    <property type="component" value="Unassembled WGS sequence"/>
</dbReference>
<dbReference type="InterPro" id="IPR017138">
    <property type="entry name" value="Asp_Glu_LeuTrfase"/>
</dbReference>
<dbReference type="OrthoDB" id="9782022at2"/>
<comment type="caution">
    <text evidence="6">The sequence shown here is derived from an EMBL/GenBank/DDBJ whole genome shotgun (WGS) entry which is preliminary data.</text>
</comment>
<dbReference type="PIRSF" id="PIRSF037208">
    <property type="entry name" value="ATE_pro_prd"/>
    <property type="match status" value="1"/>
</dbReference>
<dbReference type="RefSeq" id="WP_100707196.1">
    <property type="nucleotide sequence ID" value="NZ_NPDL01000005.1"/>
</dbReference>
<name>A0A2M9XBS9_9LEPT</name>
<proteinExistence type="predicted"/>
<evidence type="ECO:0000259" key="4">
    <source>
        <dbReference type="Pfam" id="PF04376"/>
    </source>
</evidence>
<dbReference type="AlphaFoldDB" id="A0A2M9XBS9"/>
<keyword evidence="2 6" id="KW-0808">Transferase</keyword>
<dbReference type="GO" id="GO:0071596">
    <property type="term" value="P:ubiquitin-dependent protein catabolic process via the N-end rule pathway"/>
    <property type="evidence" value="ECO:0007669"/>
    <property type="project" value="InterPro"/>
</dbReference>
<keyword evidence="1" id="KW-0963">Cytoplasm</keyword>
<sequence>MAKMGLDYFTFLGSLPETPESECAYYPERNSKVKGFFSKEKLPPEILDDLFRFGFRRSGNFFYRTNCSVCSHCLSYRVLLSEFFPSSNHKRMIKKNHDLTLKISLPLIDPDKKNLYVKYQRSRHEGSYGESESDILENMKFQMYEGSENSAELLLYKNDILLGWILLDLGLETLSAVYSVFDPEESKRSLGNFLILSSILWAKENGFKEFQLGLFLPGHPKMDYKKNWKPAEILDRNTGIWKKSESFLYDYILENGPNGDKRIHT</sequence>
<feature type="domain" description="N-end aminoacyl transferase N-terminal" evidence="4">
    <location>
        <begin position="21"/>
        <end position="91"/>
    </location>
</feature>
<dbReference type="GO" id="GO:0005737">
    <property type="term" value="C:cytoplasm"/>
    <property type="evidence" value="ECO:0007669"/>
    <property type="project" value="TreeGrafter"/>
</dbReference>
<evidence type="ECO:0000256" key="3">
    <source>
        <dbReference type="ARBA" id="ARBA00023315"/>
    </source>
</evidence>
<dbReference type="InterPro" id="IPR030700">
    <property type="entry name" value="N-end_Aminoacyl_Trfase"/>
</dbReference>
<evidence type="ECO:0000259" key="5">
    <source>
        <dbReference type="Pfam" id="PF04377"/>
    </source>
</evidence>
<dbReference type="Gene3D" id="3.40.630.30">
    <property type="match status" value="1"/>
</dbReference>
<dbReference type="Pfam" id="PF04376">
    <property type="entry name" value="ATE_N"/>
    <property type="match status" value="1"/>
</dbReference>
<reference evidence="6 7" key="1">
    <citation type="submission" date="2017-07" db="EMBL/GenBank/DDBJ databases">
        <title>Leptospira spp. isolated from tropical soils.</title>
        <authorList>
            <person name="Thibeaux R."/>
            <person name="Iraola G."/>
            <person name="Ferres I."/>
            <person name="Bierque E."/>
            <person name="Girault D."/>
            <person name="Soupe-Gilbert M.-E."/>
            <person name="Picardeau M."/>
            <person name="Goarant C."/>
        </authorList>
    </citation>
    <scope>NUCLEOTIDE SEQUENCE [LARGE SCALE GENOMIC DNA]</scope>
    <source>
        <strain evidence="6 7">MCA1-C-A1</strain>
    </source>
</reference>
<dbReference type="InterPro" id="IPR007472">
    <property type="entry name" value="N-end_Aminoacyl_Trfase_C"/>
</dbReference>
<keyword evidence="3" id="KW-0012">Acyltransferase</keyword>
<dbReference type="Pfam" id="PF04377">
    <property type="entry name" value="ATE_C"/>
    <property type="match status" value="1"/>
</dbReference>
<accession>A0A2M9XBS9</accession>
<dbReference type="InterPro" id="IPR016181">
    <property type="entry name" value="Acyl_CoA_acyltransferase"/>
</dbReference>